<evidence type="ECO:0000256" key="4">
    <source>
        <dbReference type="ARBA" id="ARBA00023163"/>
    </source>
</evidence>
<gene>
    <name evidence="6" type="ORF">M979_3706</name>
</gene>
<comment type="similarity">
    <text evidence="1">Belongs to the LysR transcriptional regulatory family.</text>
</comment>
<dbReference type="SUPFAM" id="SSF46785">
    <property type="entry name" value="Winged helix' DNA-binding domain"/>
    <property type="match status" value="1"/>
</dbReference>
<feature type="domain" description="HTH lysR-type" evidence="5">
    <location>
        <begin position="8"/>
        <end position="60"/>
    </location>
</feature>
<evidence type="ECO:0000256" key="1">
    <source>
        <dbReference type="ARBA" id="ARBA00009437"/>
    </source>
</evidence>
<comment type="caution">
    <text evidence="6">The sequence shown here is derived from an EMBL/GenBank/DDBJ whole genome shotgun (WGS) entry which is preliminary data.</text>
</comment>
<dbReference type="Pfam" id="PF00126">
    <property type="entry name" value="HTH_1"/>
    <property type="match status" value="1"/>
</dbReference>
<dbReference type="Gene3D" id="3.40.190.290">
    <property type="match status" value="1"/>
</dbReference>
<dbReference type="Pfam" id="PF03466">
    <property type="entry name" value="LysR_substrate"/>
    <property type="match status" value="1"/>
</dbReference>
<accession>A0A1B7HI86</accession>
<dbReference type="SUPFAM" id="SSF53850">
    <property type="entry name" value="Periplasmic binding protein-like II"/>
    <property type="match status" value="1"/>
</dbReference>
<name>A0A1B7HI86_9ENTR</name>
<dbReference type="PATRIC" id="fig|1354255.3.peg.3819"/>
<dbReference type="InterPro" id="IPR036390">
    <property type="entry name" value="WH_DNA-bd_sf"/>
</dbReference>
<dbReference type="GO" id="GO:0000976">
    <property type="term" value="F:transcription cis-regulatory region binding"/>
    <property type="evidence" value="ECO:0007669"/>
    <property type="project" value="TreeGrafter"/>
</dbReference>
<dbReference type="PANTHER" id="PTHR30126:SF18">
    <property type="entry name" value="LYSR FAMILY TRANSCRIPTIONAL REGULATOR"/>
    <property type="match status" value="1"/>
</dbReference>
<organism evidence="6 7">
    <name type="scientific">Buttiauxella noackiae ATCC 51607</name>
    <dbReference type="NCBI Taxonomy" id="1354255"/>
    <lineage>
        <taxon>Bacteria</taxon>
        <taxon>Pseudomonadati</taxon>
        <taxon>Pseudomonadota</taxon>
        <taxon>Gammaproteobacteria</taxon>
        <taxon>Enterobacterales</taxon>
        <taxon>Enterobacteriaceae</taxon>
        <taxon>Buttiauxella</taxon>
    </lineage>
</organism>
<dbReference type="RefSeq" id="WP_064555997.1">
    <property type="nucleotide sequence ID" value="NZ_LXEO01000058.1"/>
</dbReference>
<dbReference type="GO" id="GO:0003700">
    <property type="term" value="F:DNA-binding transcription factor activity"/>
    <property type="evidence" value="ECO:0007669"/>
    <property type="project" value="InterPro"/>
</dbReference>
<dbReference type="InterPro" id="IPR005119">
    <property type="entry name" value="LysR_subst-bd"/>
</dbReference>
<evidence type="ECO:0000313" key="7">
    <source>
        <dbReference type="Proteomes" id="UP000078286"/>
    </source>
</evidence>
<sequence>MFISDETIRVVHLVAKYQSITTAAEQLNKVPSAISYTIKKAEEAIGAELFIRKGRYIELTSAGEYFIQHSKNILNDLEALKRNTVLIHDGVEQELVVAVNNIIPTPVLVEFICDFERQFPSTTLRINLEVYNGCWDALYSKRADLVIGAPHAVPSTEGIISEPIGQLEWDFVVGPQHPLATQVQPLQNAELRQYPAICIRDTAVNFIPQQAWLLEGQKPLFVPDFLTAISLIQKNVGIGYIPHHLAQPLLNNGQLVKKPMQEHKHATKLFLAARSDGMGKVCRWCMEYLQHPAVSGKLSGGN</sequence>
<evidence type="ECO:0000256" key="3">
    <source>
        <dbReference type="ARBA" id="ARBA00023125"/>
    </source>
</evidence>
<protein>
    <submittedName>
        <fullName evidence="6">LysR family transcriptional regulator</fullName>
    </submittedName>
</protein>
<proteinExistence type="inferred from homology"/>
<dbReference type="InterPro" id="IPR036388">
    <property type="entry name" value="WH-like_DNA-bd_sf"/>
</dbReference>
<dbReference type="EMBL" id="LXEO01000058">
    <property type="protein sequence ID" value="OAT15340.1"/>
    <property type="molecule type" value="Genomic_DNA"/>
</dbReference>
<dbReference type="Gene3D" id="1.10.10.10">
    <property type="entry name" value="Winged helix-like DNA-binding domain superfamily/Winged helix DNA-binding domain"/>
    <property type="match status" value="1"/>
</dbReference>
<evidence type="ECO:0000259" key="5">
    <source>
        <dbReference type="PROSITE" id="PS50931"/>
    </source>
</evidence>
<dbReference type="AlphaFoldDB" id="A0A1B7HI86"/>
<dbReference type="InterPro" id="IPR000847">
    <property type="entry name" value="LysR_HTH_N"/>
</dbReference>
<reference evidence="6 7" key="1">
    <citation type="submission" date="2016-04" db="EMBL/GenBank/DDBJ databases">
        <title>ATOL: Assembling a taxonomically balanced genome-scale reconstruction of the evolutionary history of the Enterobacteriaceae.</title>
        <authorList>
            <person name="Plunkett G.III."/>
            <person name="Neeno-Eckwall E.C."/>
            <person name="Glasner J.D."/>
            <person name="Perna N.T."/>
        </authorList>
    </citation>
    <scope>NUCLEOTIDE SEQUENCE [LARGE SCALE GENOMIC DNA]</scope>
    <source>
        <strain evidence="6 7">ATCC 51607</strain>
    </source>
</reference>
<dbReference type="Proteomes" id="UP000078286">
    <property type="component" value="Unassembled WGS sequence"/>
</dbReference>
<keyword evidence="7" id="KW-1185">Reference proteome</keyword>
<evidence type="ECO:0000256" key="2">
    <source>
        <dbReference type="ARBA" id="ARBA00023015"/>
    </source>
</evidence>
<dbReference type="PANTHER" id="PTHR30126">
    <property type="entry name" value="HTH-TYPE TRANSCRIPTIONAL REGULATOR"/>
    <property type="match status" value="1"/>
</dbReference>
<keyword evidence="3" id="KW-0238">DNA-binding</keyword>
<keyword evidence="2" id="KW-0805">Transcription regulation</keyword>
<evidence type="ECO:0000313" key="6">
    <source>
        <dbReference type="EMBL" id="OAT15340.1"/>
    </source>
</evidence>
<keyword evidence="4" id="KW-0804">Transcription</keyword>
<dbReference type="PROSITE" id="PS50931">
    <property type="entry name" value="HTH_LYSR"/>
    <property type="match status" value="1"/>
</dbReference>